<dbReference type="EMBL" id="BPTT01000001">
    <property type="protein sequence ID" value="GJG32110.1"/>
    <property type="molecule type" value="Genomic_DNA"/>
</dbReference>
<evidence type="ECO:0000256" key="2">
    <source>
        <dbReference type="SAM" id="MobiDB-lite"/>
    </source>
</evidence>
<feature type="compositionally biased region" description="Gly residues" evidence="2">
    <location>
        <begin position="156"/>
        <end position="173"/>
    </location>
</feature>
<feature type="region of interest" description="Disordered" evidence="2">
    <location>
        <begin position="129"/>
        <end position="179"/>
    </location>
</feature>
<dbReference type="AlphaFoldDB" id="A0AA37I5F2"/>
<protein>
    <recommendedName>
        <fullName evidence="3">HU domain-containing protein</fullName>
    </recommendedName>
</protein>
<dbReference type="Pfam" id="PF18291">
    <property type="entry name" value="HU-HIG"/>
    <property type="match status" value="1"/>
</dbReference>
<reference evidence="4" key="1">
    <citation type="submission" date="2021-08" db="EMBL/GenBank/DDBJ databases">
        <title>Prevotella lacticifex sp. nov., isolated from rumen of cow.</title>
        <authorList>
            <person name="Shinkai T."/>
            <person name="Ikeyama N."/>
            <person name="Kumagai M."/>
            <person name="Ohmori H."/>
            <person name="Sakamoto M."/>
            <person name="Ohkuma M."/>
            <person name="Mitsumori M."/>
        </authorList>
    </citation>
    <scope>NUCLEOTIDE SEQUENCE</scope>
    <source>
        <strain evidence="4">JCM 8259</strain>
    </source>
</reference>
<proteinExistence type="predicted"/>
<organism evidence="4 5">
    <name type="scientific">Xylanibacter ruminicola</name>
    <name type="common">Prevotella ruminicola</name>
    <dbReference type="NCBI Taxonomy" id="839"/>
    <lineage>
        <taxon>Bacteria</taxon>
        <taxon>Pseudomonadati</taxon>
        <taxon>Bacteroidota</taxon>
        <taxon>Bacteroidia</taxon>
        <taxon>Bacteroidales</taxon>
        <taxon>Prevotellaceae</taxon>
        <taxon>Xylanibacter</taxon>
    </lineage>
</organism>
<dbReference type="SUPFAM" id="SSF47729">
    <property type="entry name" value="IHF-like DNA-binding proteins"/>
    <property type="match status" value="1"/>
</dbReference>
<name>A0AA37I5F2_XYLRU</name>
<evidence type="ECO:0000259" key="3">
    <source>
        <dbReference type="Pfam" id="PF18291"/>
    </source>
</evidence>
<dbReference type="GO" id="GO:0003677">
    <property type="term" value="F:DNA binding"/>
    <property type="evidence" value="ECO:0007669"/>
    <property type="project" value="UniProtKB-KW"/>
</dbReference>
<evidence type="ECO:0000313" key="5">
    <source>
        <dbReference type="Proteomes" id="UP000887097"/>
    </source>
</evidence>
<feature type="domain" description="HU" evidence="3">
    <location>
        <begin position="1"/>
        <end position="105"/>
    </location>
</feature>
<dbReference type="Proteomes" id="UP000887097">
    <property type="component" value="Unassembled WGS sequence"/>
</dbReference>
<comment type="caution">
    <text evidence="4">The sequence shown here is derived from an EMBL/GenBank/DDBJ whole genome shotgun (WGS) entry which is preliminary data.</text>
</comment>
<evidence type="ECO:0000313" key="4">
    <source>
        <dbReference type="EMBL" id="GJG32110.1"/>
    </source>
</evidence>
<dbReference type="RefSeq" id="WP_013065447.1">
    <property type="nucleotide sequence ID" value="NZ_BPTT01000001.1"/>
</dbReference>
<accession>A0AA37I5F2</accession>
<dbReference type="GeneID" id="31502173"/>
<gene>
    <name evidence="4" type="ORF">PRMUPPPA20_02190</name>
</gene>
<sequence>MSVFYRKYQNKNKQSAVYGRWFARAVTIGKTIDLDELAKHMSSHNTPYSKGAIKGMLTDMVECIRELVLEGKAVKLPNLAIFSAGIETAKGGALKSEDFSTTKHIDSVYLRARATGEFTRQELTKAGNVTELPKNFTDYKDEDDEPTNPSGNQPSNGGGSGSGNQGGNTGGGSKEPIGD</sequence>
<keyword evidence="1" id="KW-0238">DNA-binding</keyword>
<dbReference type="InterPro" id="IPR010992">
    <property type="entry name" value="IHF-like_DNA-bd_dom_sf"/>
</dbReference>
<dbReference type="InterPro" id="IPR041607">
    <property type="entry name" value="HU-HIG"/>
</dbReference>
<evidence type="ECO:0000256" key="1">
    <source>
        <dbReference type="ARBA" id="ARBA00023125"/>
    </source>
</evidence>